<dbReference type="UniPathway" id="UPA00079"/>
<keyword evidence="2 5" id="KW-0436">Ligase</keyword>
<keyword evidence="3 5" id="KW-0547">Nucleotide-binding</keyword>
<protein>
    <recommendedName>
        <fullName evidence="5">2-succinylbenzoate--CoA ligase</fullName>
        <ecNumber evidence="5">6.2.1.26</ecNumber>
    </recommendedName>
    <alternativeName>
        <fullName evidence="5">o-succinylbenzoyl-CoA synthetase</fullName>
        <shortName evidence="5">OSB-CoA synthetase</shortName>
    </alternativeName>
</protein>
<evidence type="ECO:0000256" key="5">
    <source>
        <dbReference type="HAMAP-Rule" id="MF_00731"/>
    </source>
</evidence>
<comment type="catalytic activity">
    <reaction evidence="5">
        <text>2-succinylbenzoate + ATP + CoA = 2-succinylbenzoyl-CoA + AMP + diphosphate</text>
        <dbReference type="Rhea" id="RHEA:17009"/>
        <dbReference type="ChEBI" id="CHEBI:18325"/>
        <dbReference type="ChEBI" id="CHEBI:30616"/>
        <dbReference type="ChEBI" id="CHEBI:33019"/>
        <dbReference type="ChEBI" id="CHEBI:57287"/>
        <dbReference type="ChEBI" id="CHEBI:57364"/>
        <dbReference type="ChEBI" id="CHEBI:456215"/>
        <dbReference type="EC" id="6.2.1.26"/>
    </reaction>
</comment>
<dbReference type="NCBIfam" id="NF002966">
    <property type="entry name" value="PRK03640.1"/>
    <property type="match status" value="1"/>
</dbReference>
<dbReference type="Pfam" id="PF00501">
    <property type="entry name" value="AMP-binding"/>
    <property type="match status" value="1"/>
</dbReference>
<reference evidence="8 9" key="1">
    <citation type="submission" date="2019-08" db="EMBL/GenBank/DDBJ databases">
        <title>Bacillus genomes from the desert of Cuatro Cienegas, Coahuila.</title>
        <authorList>
            <person name="Olmedo-Alvarez G."/>
        </authorList>
    </citation>
    <scope>NUCLEOTIDE SEQUENCE [LARGE SCALE GENOMIC DNA]</scope>
    <source>
        <strain evidence="8 9">CH446_14T</strain>
    </source>
</reference>
<dbReference type="SUPFAM" id="SSF56801">
    <property type="entry name" value="Acetyl-CoA synthetase-like"/>
    <property type="match status" value="1"/>
</dbReference>
<evidence type="ECO:0000256" key="2">
    <source>
        <dbReference type="ARBA" id="ARBA00022598"/>
    </source>
</evidence>
<feature type="domain" description="AMP-dependent synthetase/ligase" evidence="6">
    <location>
        <begin position="10"/>
        <end position="353"/>
    </location>
</feature>
<dbReference type="InterPro" id="IPR010192">
    <property type="entry name" value="MenE"/>
</dbReference>
<dbReference type="UniPathway" id="UPA01057">
    <property type="reaction ID" value="UER00166"/>
</dbReference>
<dbReference type="InterPro" id="IPR000873">
    <property type="entry name" value="AMP-dep_synth/lig_dom"/>
</dbReference>
<feature type="domain" description="AMP-binding enzyme C-terminal" evidence="7">
    <location>
        <begin position="403"/>
        <end position="478"/>
    </location>
</feature>
<comment type="pathway">
    <text evidence="5">Quinol/quinone metabolism; menaquinone biosynthesis.</text>
</comment>
<dbReference type="EC" id="6.2.1.26" evidence="5"/>
<evidence type="ECO:0000256" key="1">
    <source>
        <dbReference type="ARBA" id="ARBA00022428"/>
    </source>
</evidence>
<dbReference type="PROSITE" id="PS00455">
    <property type="entry name" value="AMP_BINDING"/>
    <property type="match status" value="1"/>
</dbReference>
<comment type="caution">
    <text evidence="8">The sequence shown here is derived from an EMBL/GenBank/DDBJ whole genome shotgun (WGS) entry which is preliminary data.</text>
</comment>
<dbReference type="EMBL" id="VTER01000023">
    <property type="protein sequence ID" value="TYS40367.1"/>
    <property type="molecule type" value="Genomic_DNA"/>
</dbReference>
<keyword evidence="1 5" id="KW-0474">Menaquinone biosynthesis</keyword>
<dbReference type="RefSeq" id="WP_148977173.1">
    <property type="nucleotide sequence ID" value="NZ_JBNIKU010000013.1"/>
</dbReference>
<organism evidence="8 9">
    <name type="scientific">Bacillus infantis</name>
    <dbReference type="NCBI Taxonomy" id="324767"/>
    <lineage>
        <taxon>Bacteria</taxon>
        <taxon>Bacillati</taxon>
        <taxon>Bacillota</taxon>
        <taxon>Bacilli</taxon>
        <taxon>Bacillales</taxon>
        <taxon>Bacillaceae</taxon>
        <taxon>Bacillus</taxon>
    </lineage>
</organism>
<dbReference type="InterPro" id="IPR025110">
    <property type="entry name" value="AMP-bd_C"/>
</dbReference>
<keyword evidence="4 5" id="KW-0067">ATP-binding</keyword>
<dbReference type="CDD" id="cd05912">
    <property type="entry name" value="OSB_CoA_lg"/>
    <property type="match status" value="1"/>
</dbReference>
<dbReference type="PANTHER" id="PTHR43201">
    <property type="entry name" value="ACYL-COA SYNTHETASE"/>
    <property type="match status" value="1"/>
</dbReference>
<accession>A0A5D4QN36</accession>
<dbReference type="AlphaFoldDB" id="A0A5D4QN36"/>
<dbReference type="GO" id="GO:0008756">
    <property type="term" value="F:o-succinylbenzoate-CoA ligase activity"/>
    <property type="evidence" value="ECO:0007669"/>
    <property type="project" value="UniProtKB-UniRule"/>
</dbReference>
<evidence type="ECO:0000256" key="4">
    <source>
        <dbReference type="ARBA" id="ARBA00022840"/>
    </source>
</evidence>
<dbReference type="GO" id="GO:0031956">
    <property type="term" value="F:medium-chain fatty acid-CoA ligase activity"/>
    <property type="evidence" value="ECO:0007669"/>
    <property type="project" value="TreeGrafter"/>
</dbReference>
<proteinExistence type="inferred from homology"/>
<dbReference type="NCBIfam" id="TIGR01923">
    <property type="entry name" value="menE"/>
    <property type="match status" value="1"/>
</dbReference>
<name>A0A5D4QN36_9BACI</name>
<comment type="pathway">
    <text evidence="5">Quinol/quinone metabolism; 1,4-dihydroxy-2-naphthoate biosynthesis; 1,4-dihydroxy-2-naphthoate from chorismate: step 5/7.</text>
</comment>
<dbReference type="Proteomes" id="UP000322139">
    <property type="component" value="Unassembled WGS sequence"/>
</dbReference>
<evidence type="ECO:0000313" key="8">
    <source>
        <dbReference type="EMBL" id="TYS40367.1"/>
    </source>
</evidence>
<dbReference type="PANTHER" id="PTHR43201:SF5">
    <property type="entry name" value="MEDIUM-CHAIN ACYL-COA LIGASE ACSF2, MITOCHONDRIAL"/>
    <property type="match status" value="1"/>
</dbReference>
<dbReference type="InterPro" id="IPR042099">
    <property type="entry name" value="ANL_N_sf"/>
</dbReference>
<dbReference type="GO" id="GO:0006631">
    <property type="term" value="P:fatty acid metabolic process"/>
    <property type="evidence" value="ECO:0007669"/>
    <property type="project" value="TreeGrafter"/>
</dbReference>
<gene>
    <name evidence="5 8" type="primary">menE</name>
    <name evidence="8" type="ORF">FZD51_25125</name>
</gene>
<comment type="function">
    <text evidence="5">Converts 2-succinylbenzoate (OSB) to 2-succinylbenzoyl-CoA (OSB-CoA).</text>
</comment>
<dbReference type="HAMAP" id="MF_00731">
    <property type="entry name" value="MenE"/>
    <property type="match status" value="1"/>
</dbReference>
<dbReference type="Gene3D" id="3.40.50.12780">
    <property type="entry name" value="N-terminal domain of ligase-like"/>
    <property type="match status" value="1"/>
</dbReference>
<dbReference type="GO" id="GO:0005524">
    <property type="term" value="F:ATP binding"/>
    <property type="evidence" value="ECO:0007669"/>
    <property type="project" value="UniProtKB-KW"/>
</dbReference>
<dbReference type="GO" id="GO:0009234">
    <property type="term" value="P:menaquinone biosynthetic process"/>
    <property type="evidence" value="ECO:0007669"/>
    <property type="project" value="UniProtKB-UniRule"/>
</dbReference>
<dbReference type="Gene3D" id="3.30.300.30">
    <property type="match status" value="1"/>
</dbReference>
<evidence type="ECO:0000259" key="7">
    <source>
        <dbReference type="Pfam" id="PF13193"/>
    </source>
</evidence>
<sequence length="495" mass="53692">MGEFLPQFLKKRADLTPDRHALYFEGSAYTFKELYEASSQMAGKLAGAGAVRGSYTGVLLKNHSDSVFILLALQLLGATAVILNNRLTAEEIGWQLADSNASLLITEAAFTDKARELSLDGCSMVTKEVLAVQPSAAIMAEEEVSLDQVCTIMYTSGTTGHPKGVIQTYGNHWWSASGSAFNLGVREDDCWLCAVPLFHISGYSILMRSLIYGIPVVLHGSFSEEQTITDIREKKVTIMSVVSTMLSRLAAEIGENGLPSHFRCMLLGGGPASRDLLEKCTAKGLPVFQSYGMTETSSQIVTLAPEYSFSKLGSAGKPLFPSQLRIMEGDREAERGQAGEIAVKGPNVTPGYLNREAETAKAMKNGWFYTGDIGRLDEEGFLYVLDRRSDLIISGGENIYPAEIEGVLTSHPAVADAGVIGVKDPKWGEVPAAFIQTMHGAELSSQEIEGFCLGKLAKYKVPKTCYFVGEIPRNASRKILRRELRAMLGKGGEES</sequence>
<dbReference type="InterPro" id="IPR020845">
    <property type="entry name" value="AMP-binding_CS"/>
</dbReference>
<evidence type="ECO:0000256" key="3">
    <source>
        <dbReference type="ARBA" id="ARBA00022741"/>
    </source>
</evidence>
<dbReference type="FunFam" id="3.30.300.30:FF:000008">
    <property type="entry name" value="2,3-dihydroxybenzoate-AMP ligase"/>
    <property type="match status" value="1"/>
</dbReference>
<dbReference type="Pfam" id="PF13193">
    <property type="entry name" value="AMP-binding_C"/>
    <property type="match status" value="1"/>
</dbReference>
<evidence type="ECO:0000259" key="6">
    <source>
        <dbReference type="Pfam" id="PF00501"/>
    </source>
</evidence>
<evidence type="ECO:0000313" key="9">
    <source>
        <dbReference type="Proteomes" id="UP000322139"/>
    </source>
</evidence>
<comment type="similarity">
    <text evidence="5">Belongs to the ATP-dependent AMP-binding enzyme family. MenE subfamily.</text>
</comment>
<dbReference type="InterPro" id="IPR045851">
    <property type="entry name" value="AMP-bd_C_sf"/>
</dbReference>